<dbReference type="Proteomes" id="UP000610931">
    <property type="component" value="Unassembled WGS sequence"/>
</dbReference>
<dbReference type="InterPro" id="IPR013780">
    <property type="entry name" value="Glyco_hydro_b"/>
</dbReference>
<feature type="domain" description="Endo-alpha-N-acetylgalactosaminidase" evidence="1">
    <location>
        <begin position="84"/>
        <end position="234"/>
    </location>
</feature>
<name>A0A8J7IX52_9FLAO</name>
<dbReference type="Gene3D" id="2.60.40.1180">
    <property type="entry name" value="Golgi alpha-mannosidase II"/>
    <property type="match status" value="1"/>
</dbReference>
<dbReference type="Pfam" id="PF12905">
    <property type="entry name" value="Glyco_hydro_101"/>
    <property type="match status" value="1"/>
</dbReference>
<dbReference type="AlphaFoldDB" id="A0A8J7IX52"/>
<gene>
    <name evidence="2" type="ORF">JF259_11935</name>
</gene>
<dbReference type="EMBL" id="JAELVQ010000015">
    <property type="protein sequence ID" value="MBJ6368800.1"/>
    <property type="molecule type" value="Genomic_DNA"/>
</dbReference>
<accession>A0A8J7IX52</accession>
<reference evidence="2" key="1">
    <citation type="submission" date="2020-12" db="EMBL/GenBank/DDBJ databases">
        <title>Snuella sp. nov., isolated from sediment in Incheon.</title>
        <authorList>
            <person name="Kim W."/>
        </authorList>
    </citation>
    <scope>NUCLEOTIDE SEQUENCE</scope>
    <source>
        <strain evidence="2">CAU 1569</strain>
    </source>
</reference>
<organism evidence="2 3">
    <name type="scientific">Snuella sedimenti</name>
    <dbReference type="NCBI Taxonomy" id="2798802"/>
    <lineage>
        <taxon>Bacteria</taxon>
        <taxon>Pseudomonadati</taxon>
        <taxon>Bacteroidota</taxon>
        <taxon>Flavobacteriia</taxon>
        <taxon>Flavobacteriales</taxon>
        <taxon>Flavobacteriaceae</taxon>
        <taxon>Snuella</taxon>
    </lineage>
</organism>
<evidence type="ECO:0000259" key="1">
    <source>
        <dbReference type="Pfam" id="PF12905"/>
    </source>
</evidence>
<dbReference type="RefSeq" id="WP_199115558.1">
    <property type="nucleotide sequence ID" value="NZ_JAELVQ010000015.1"/>
</dbReference>
<evidence type="ECO:0000313" key="2">
    <source>
        <dbReference type="EMBL" id="MBJ6368800.1"/>
    </source>
</evidence>
<sequence length="491" mass="56515">MYAIIHSRLVTKIRLVLAFGLLSALNIHAQKLDTLYFDTSGNQQHIKWQHRYDQTLTLKLFMSQADYEGKQKRKDNGKTKVYVNFEQALDIIKKIDNLTLGMPKIIYLVGWQYNGHDSKYPAFFEGNDALKRPQDKNALESLKWLMEAAKKYHTTVSIHINMFDAYEDSPLWDTYVKHNIIARHANGKLREGEWGYPISYAQEWKTGFAQKRIDSLCNLLPIAEAGTIHIDAFHTWPPIGKDGPGKRPFIKAPTSPFLDFSIQDETQAQKSIYNYWASKGIDVTSEGATFLREDAFEGYQPMVWWVDWGLKEYMKWPASFYTGGEDRSINGNLFGSSMHGEDIIMKDPENLSGFKAQFCTSAIIWYYLNRLERQKYVANDTAKKVFFSNNVLTAVTGSEYTITKNNRILVENDDIFIPALWMDNKSIIAYSKAGYTNKTWQLPKEWHHITQVTIKEISPNGQKTIGNHKTLNGQLHLSLAPNQMLLITPKR</sequence>
<evidence type="ECO:0000313" key="3">
    <source>
        <dbReference type="Proteomes" id="UP000610931"/>
    </source>
</evidence>
<dbReference type="InterPro" id="IPR025706">
    <property type="entry name" value="Endoa_GalNAc"/>
</dbReference>
<proteinExistence type="predicted"/>
<protein>
    <recommendedName>
        <fullName evidence="1">Endo-alpha-N-acetylgalactosaminidase domain-containing protein</fullName>
    </recommendedName>
</protein>
<dbReference type="GO" id="GO:0033926">
    <property type="term" value="F:endo-alpha-N-acetylgalactosaminidase activity"/>
    <property type="evidence" value="ECO:0007669"/>
    <property type="project" value="InterPro"/>
</dbReference>
<comment type="caution">
    <text evidence="2">The sequence shown here is derived from an EMBL/GenBank/DDBJ whole genome shotgun (WGS) entry which is preliminary data.</text>
</comment>
<keyword evidence="3" id="KW-1185">Reference proteome</keyword>
<dbReference type="Gene3D" id="3.20.20.80">
    <property type="entry name" value="Glycosidases"/>
    <property type="match status" value="1"/>
</dbReference>